<evidence type="ECO:0000313" key="3">
    <source>
        <dbReference type="EMBL" id="KAL1795567.1"/>
    </source>
</evidence>
<evidence type="ECO:0000256" key="1">
    <source>
        <dbReference type="ARBA" id="ARBA00023002"/>
    </source>
</evidence>
<organism evidence="3 4">
    <name type="scientific">Alternaria dauci</name>
    <dbReference type="NCBI Taxonomy" id="48095"/>
    <lineage>
        <taxon>Eukaryota</taxon>
        <taxon>Fungi</taxon>
        <taxon>Dikarya</taxon>
        <taxon>Ascomycota</taxon>
        <taxon>Pezizomycotina</taxon>
        <taxon>Dothideomycetes</taxon>
        <taxon>Pleosporomycetidae</taxon>
        <taxon>Pleosporales</taxon>
        <taxon>Pleosporineae</taxon>
        <taxon>Pleosporaceae</taxon>
        <taxon>Alternaria</taxon>
        <taxon>Alternaria sect. Porri</taxon>
    </lineage>
</organism>
<dbReference type="InterPro" id="IPR050791">
    <property type="entry name" value="Aldo-Keto_reductase"/>
</dbReference>
<proteinExistence type="predicted"/>
<gene>
    <name evidence="3" type="ORF">ACET3X_005791</name>
</gene>
<name>A0ABR3UH80_9PLEO</name>
<dbReference type="InterPro" id="IPR023210">
    <property type="entry name" value="NADP_OxRdtase_dom"/>
</dbReference>
<dbReference type="RefSeq" id="XP_069306151.1">
    <property type="nucleotide sequence ID" value="XM_069451932.1"/>
</dbReference>
<comment type="caution">
    <text evidence="3">The sequence shown here is derived from an EMBL/GenBank/DDBJ whole genome shotgun (WGS) entry which is preliminary data.</text>
</comment>
<dbReference type="EMBL" id="JBHGVX010000005">
    <property type="protein sequence ID" value="KAL1795567.1"/>
    <property type="molecule type" value="Genomic_DNA"/>
</dbReference>
<evidence type="ECO:0000259" key="2">
    <source>
        <dbReference type="Pfam" id="PF00248"/>
    </source>
</evidence>
<dbReference type="SUPFAM" id="SSF51430">
    <property type="entry name" value="NAD(P)-linked oxidoreductase"/>
    <property type="match status" value="1"/>
</dbReference>
<keyword evidence="4" id="KW-1185">Reference proteome</keyword>
<reference evidence="3 4" key="1">
    <citation type="submission" date="2024-09" db="EMBL/GenBank/DDBJ databases">
        <title>T2T genomes of carrot and Alternaria dauci and their utility for understanding host-pathogen interaction during carrot leaf blight disease.</title>
        <authorList>
            <person name="Liu W."/>
            <person name="Xu S."/>
            <person name="Ou C."/>
            <person name="Liu X."/>
            <person name="Zhuang F."/>
            <person name="Deng X.W."/>
        </authorList>
    </citation>
    <scope>NUCLEOTIDE SEQUENCE [LARGE SCALE GENOMIC DNA]</scope>
    <source>
        <strain evidence="3 4">A2016</strain>
    </source>
</reference>
<dbReference type="PANTHER" id="PTHR43625">
    <property type="entry name" value="AFLATOXIN B1 ALDEHYDE REDUCTASE"/>
    <property type="match status" value="1"/>
</dbReference>
<dbReference type="Gene3D" id="3.20.20.100">
    <property type="entry name" value="NADP-dependent oxidoreductase domain"/>
    <property type="match status" value="1"/>
</dbReference>
<protein>
    <recommendedName>
        <fullName evidence="2">NADP-dependent oxidoreductase domain-containing protein</fullName>
    </recommendedName>
</protein>
<dbReference type="InterPro" id="IPR036812">
    <property type="entry name" value="NAD(P)_OxRdtase_dom_sf"/>
</dbReference>
<dbReference type="GeneID" id="96086113"/>
<accession>A0ABR3UH80</accession>
<dbReference type="Proteomes" id="UP001578633">
    <property type="component" value="Chromosome 5"/>
</dbReference>
<feature type="domain" description="NADP-dependent oxidoreductase" evidence="2">
    <location>
        <begin position="20"/>
        <end position="311"/>
    </location>
</feature>
<dbReference type="PANTHER" id="PTHR43625:SF78">
    <property type="entry name" value="PYRIDOXAL REDUCTASE-RELATED"/>
    <property type="match status" value="1"/>
</dbReference>
<evidence type="ECO:0000313" key="4">
    <source>
        <dbReference type="Proteomes" id="UP001578633"/>
    </source>
</evidence>
<dbReference type="CDD" id="cd19077">
    <property type="entry name" value="AKR_AKR8A1-2"/>
    <property type="match status" value="1"/>
</dbReference>
<sequence length="332" mass="36392">MNKMSSLSAPKTIAGKPVGPIGYGLMTLTLFGDITHDEAIKPMRTALENGATFWNAGTFYGPPNANSLQLLKYYFTKYPEDASRVVLSIKGAYDGATQSPAASPEQIRASVDECLTLLDGIKSIDLFEPARVDPDIPIEESVKALVELIKEGKIGSYGLSEVNAQTIRRAHAVYPPAAVEIELSLFSQGALEKGGVVDTCRELGIPIVGYSPLDRGWLTGQFKTLDDIPKDDFRRWYPRFQPGNFEKNVELAEAVENVAKKKGATSAQVAIAWVQQQGVLPIPGSTKIERVMENTKYVELTQAETQELDKALSKATVSGHRYPEMFRAHLDK</sequence>
<keyword evidence="1" id="KW-0560">Oxidoreductase</keyword>
<dbReference type="Pfam" id="PF00248">
    <property type="entry name" value="Aldo_ket_red"/>
    <property type="match status" value="1"/>
</dbReference>